<dbReference type="Pfam" id="PF00582">
    <property type="entry name" value="Usp"/>
    <property type="match status" value="2"/>
</dbReference>
<organism evidence="3 4">
    <name type="scientific">Pseudonocardia kongjuensis</name>
    <dbReference type="NCBI Taxonomy" id="102227"/>
    <lineage>
        <taxon>Bacteria</taxon>
        <taxon>Bacillati</taxon>
        <taxon>Actinomycetota</taxon>
        <taxon>Actinomycetes</taxon>
        <taxon>Pseudonocardiales</taxon>
        <taxon>Pseudonocardiaceae</taxon>
        <taxon>Pseudonocardia</taxon>
    </lineage>
</organism>
<accession>A0ABP4ITI1</accession>
<dbReference type="PANTHER" id="PTHR31964">
    <property type="entry name" value="ADENINE NUCLEOTIDE ALPHA HYDROLASES-LIKE SUPERFAMILY PROTEIN"/>
    <property type="match status" value="1"/>
</dbReference>
<dbReference type="InterPro" id="IPR006016">
    <property type="entry name" value="UspA"/>
</dbReference>
<dbReference type="SUPFAM" id="SSF52402">
    <property type="entry name" value="Adenine nucleotide alpha hydrolases-like"/>
    <property type="match status" value="2"/>
</dbReference>
<dbReference type="Gene3D" id="3.40.50.620">
    <property type="entry name" value="HUPs"/>
    <property type="match status" value="2"/>
</dbReference>
<dbReference type="RefSeq" id="WP_344025488.1">
    <property type="nucleotide sequence ID" value="NZ_BAAAJK010000027.1"/>
</dbReference>
<feature type="domain" description="UspA" evidence="2">
    <location>
        <begin position="156"/>
        <end position="288"/>
    </location>
</feature>
<keyword evidence="4" id="KW-1185">Reference proteome</keyword>
<proteinExistence type="inferred from homology"/>
<dbReference type="PANTHER" id="PTHR31964:SF113">
    <property type="entry name" value="USPA DOMAIN-CONTAINING PROTEIN"/>
    <property type="match status" value="1"/>
</dbReference>
<evidence type="ECO:0000256" key="1">
    <source>
        <dbReference type="ARBA" id="ARBA00008791"/>
    </source>
</evidence>
<sequence>MTVHGLEVPAVVVGVDGSESALAAVRWAAGEATRRGAPLRLVGVLEWSAYRPPAAAGVLPEGDRDVLIEHLRKELTGAAAQAHALAPELTVTHHIAVGSPKRVLLDEAGSATLLVLGSRGRGGFTGLLTGSVSMALSAVAPCPVVVVRGKGVPDGPVVVGVDGSVAGALALRFAVDSAARLGTSVLAVRAWSHDRIDPYVLELVQWDGVEDDERRQLEKSVLPAQQARPDVPIETELVRGHPAQALLEAGERAQLLVVGSRGNGGVTGLLLGSISRSVLHHAHCPVAVLTEPLPADPPDVQP</sequence>
<gene>
    <name evidence="3" type="ORF">GCM10009613_43910</name>
</gene>
<evidence type="ECO:0000313" key="4">
    <source>
        <dbReference type="Proteomes" id="UP001501414"/>
    </source>
</evidence>
<dbReference type="InterPro" id="IPR014729">
    <property type="entry name" value="Rossmann-like_a/b/a_fold"/>
</dbReference>
<evidence type="ECO:0000313" key="3">
    <source>
        <dbReference type="EMBL" id="GAA1394963.1"/>
    </source>
</evidence>
<dbReference type="InterPro" id="IPR006015">
    <property type="entry name" value="Universal_stress_UspA"/>
</dbReference>
<comment type="similarity">
    <text evidence="1">Belongs to the universal stress protein A family.</text>
</comment>
<feature type="domain" description="UspA" evidence="2">
    <location>
        <begin position="11"/>
        <end position="148"/>
    </location>
</feature>
<dbReference type="EMBL" id="BAAAJK010000027">
    <property type="protein sequence ID" value="GAA1394963.1"/>
    <property type="molecule type" value="Genomic_DNA"/>
</dbReference>
<dbReference type="PRINTS" id="PR01438">
    <property type="entry name" value="UNVRSLSTRESS"/>
</dbReference>
<evidence type="ECO:0000259" key="2">
    <source>
        <dbReference type="Pfam" id="PF00582"/>
    </source>
</evidence>
<name>A0ABP4ITI1_9PSEU</name>
<comment type="caution">
    <text evidence="3">The sequence shown here is derived from an EMBL/GenBank/DDBJ whole genome shotgun (WGS) entry which is preliminary data.</text>
</comment>
<protein>
    <submittedName>
        <fullName evidence="3">Universal stress protein</fullName>
    </submittedName>
</protein>
<dbReference type="Proteomes" id="UP001501414">
    <property type="component" value="Unassembled WGS sequence"/>
</dbReference>
<reference evidence="4" key="1">
    <citation type="journal article" date="2019" name="Int. J. Syst. Evol. Microbiol.">
        <title>The Global Catalogue of Microorganisms (GCM) 10K type strain sequencing project: providing services to taxonomists for standard genome sequencing and annotation.</title>
        <authorList>
            <consortium name="The Broad Institute Genomics Platform"/>
            <consortium name="The Broad Institute Genome Sequencing Center for Infectious Disease"/>
            <person name="Wu L."/>
            <person name="Ma J."/>
        </authorList>
    </citation>
    <scope>NUCLEOTIDE SEQUENCE [LARGE SCALE GENOMIC DNA]</scope>
    <source>
        <strain evidence="4">JCM 11896</strain>
    </source>
</reference>